<name>A0A1M6VDW8_9FLAO</name>
<dbReference type="InterPro" id="IPR019734">
    <property type="entry name" value="TPR_rpt"/>
</dbReference>
<dbReference type="PANTHER" id="PTHR30329">
    <property type="entry name" value="STATOR ELEMENT OF FLAGELLAR MOTOR COMPLEX"/>
    <property type="match status" value="1"/>
</dbReference>
<dbReference type="PROSITE" id="PS50005">
    <property type="entry name" value="TPR"/>
    <property type="match status" value="1"/>
</dbReference>
<dbReference type="SUPFAM" id="SSF49464">
    <property type="entry name" value="Carboxypeptidase regulatory domain-like"/>
    <property type="match status" value="1"/>
</dbReference>
<dbReference type="Gene3D" id="1.25.40.10">
    <property type="entry name" value="Tetratricopeptide repeat domain"/>
    <property type="match status" value="1"/>
</dbReference>
<dbReference type="PROSITE" id="PS51123">
    <property type="entry name" value="OMPA_2"/>
    <property type="match status" value="1"/>
</dbReference>
<dbReference type="PANTHER" id="PTHR30329:SF21">
    <property type="entry name" value="LIPOPROTEIN YIAD-RELATED"/>
    <property type="match status" value="1"/>
</dbReference>
<dbReference type="EMBL" id="FOKU01000007">
    <property type="protein sequence ID" value="SFC18413.1"/>
    <property type="molecule type" value="Genomic_DNA"/>
</dbReference>
<evidence type="ECO:0000256" key="4">
    <source>
        <dbReference type="PROSITE-ProRule" id="PRU00339"/>
    </source>
</evidence>
<dbReference type="InterPro" id="IPR006665">
    <property type="entry name" value="OmpA-like"/>
</dbReference>
<reference evidence="8 9" key="1">
    <citation type="submission" date="2016-11" db="EMBL/GenBank/DDBJ databases">
        <authorList>
            <person name="Varghese N."/>
            <person name="Submissions S."/>
        </authorList>
    </citation>
    <scope>NUCLEOTIDE SEQUENCE [LARGE SCALE GENOMIC DNA]</scope>
    <source>
        <strain evidence="8 9">CGMCC 1.12174</strain>
        <strain evidence="7 10">DSM 26351</strain>
    </source>
</reference>
<dbReference type="InterPro" id="IPR008969">
    <property type="entry name" value="CarboxyPept-like_regulatory"/>
</dbReference>
<dbReference type="InterPro" id="IPR011042">
    <property type="entry name" value="6-blade_b-propeller_TolB-like"/>
</dbReference>
<evidence type="ECO:0000313" key="7">
    <source>
        <dbReference type="EMBL" id="SFC18413.1"/>
    </source>
</evidence>
<evidence type="ECO:0000256" key="5">
    <source>
        <dbReference type="PROSITE-ProRule" id="PRU00473"/>
    </source>
</evidence>
<dbReference type="AlphaFoldDB" id="A0A1M6VDW8"/>
<accession>A0A1M6VDW8</accession>
<evidence type="ECO:0000256" key="1">
    <source>
        <dbReference type="ARBA" id="ARBA00004442"/>
    </source>
</evidence>
<dbReference type="InterPro" id="IPR011990">
    <property type="entry name" value="TPR-like_helical_dom_sf"/>
</dbReference>
<keyword evidence="3" id="KW-0998">Cell outer membrane</keyword>
<dbReference type="InterPro" id="IPR006664">
    <property type="entry name" value="OMP_bac"/>
</dbReference>
<comment type="caution">
    <text evidence="8">The sequence shown here is derived from an EMBL/GenBank/DDBJ whole genome shotgun (WGS) entry which is preliminary data.</text>
</comment>
<dbReference type="Gene3D" id="2.60.40.1120">
    <property type="entry name" value="Carboxypeptidase-like, regulatory domain"/>
    <property type="match status" value="1"/>
</dbReference>
<dbReference type="Pfam" id="PF00691">
    <property type="entry name" value="OmpA"/>
    <property type="match status" value="1"/>
</dbReference>
<gene>
    <name evidence="7" type="ORF">SAMN04487891_10711</name>
    <name evidence="8" type="ORF">SAMN05216293_1997</name>
</gene>
<dbReference type="InterPro" id="IPR036737">
    <property type="entry name" value="OmpA-like_sf"/>
</dbReference>
<keyword evidence="10" id="KW-1185">Reference proteome</keyword>
<dbReference type="STRING" id="1055723.SAMN05216293_1997"/>
<dbReference type="Gene3D" id="3.30.1330.60">
    <property type="entry name" value="OmpA-like domain"/>
    <property type="match status" value="1"/>
</dbReference>
<dbReference type="CDD" id="cd07185">
    <property type="entry name" value="OmpA_C-like"/>
    <property type="match status" value="1"/>
</dbReference>
<dbReference type="Gene3D" id="2.120.10.30">
    <property type="entry name" value="TolB, C-terminal domain"/>
    <property type="match status" value="1"/>
</dbReference>
<dbReference type="Pfam" id="PF13620">
    <property type="entry name" value="CarboxypepD_reg"/>
    <property type="match status" value="1"/>
</dbReference>
<dbReference type="SUPFAM" id="SSF103088">
    <property type="entry name" value="OmpA-like"/>
    <property type="match status" value="1"/>
</dbReference>
<dbReference type="OrthoDB" id="9809364at2"/>
<protein>
    <submittedName>
        <fullName evidence="8">WD40-like Beta Propeller Repeat</fullName>
    </submittedName>
</protein>
<keyword evidence="2 5" id="KW-0472">Membrane</keyword>
<dbReference type="RefSeq" id="WP_072879301.1">
    <property type="nucleotide sequence ID" value="NZ_FOKU01000007.1"/>
</dbReference>
<dbReference type="EMBL" id="FRAT01000004">
    <property type="protein sequence ID" value="SHK79670.1"/>
    <property type="molecule type" value="Genomic_DNA"/>
</dbReference>
<dbReference type="Pfam" id="PF07676">
    <property type="entry name" value="PD40"/>
    <property type="match status" value="2"/>
</dbReference>
<sequence>MKTGNLRHITLIALLSIGVLSAQEAKVKKADEQFDSYAYIDARKIYLNVVEDGYESAQVFKKLGDTYYFNSEYSEAAKWYKKLFQSYPNDVGPEYYYRTAQTLKSMGEYSESEKMMDKYMALSGNSKVATNLQNSAVSLQDLTDDQTARYRAINITEGLSSSDFGPTFHGNKIVFASSSKNTEGGKTHDWNGLPYLDLYEAEIGENGALENPIALEGDINTPYHESSAVFTKDGKTMYFTRNNYINGKKKRDKKRLVSLKIYKASKKDNGSWGDVEELPFNSNSYSVAHPALNSTGNRLYFSSDMEGSLGRSDLWYVDILGNGQYGQPVNLGPKINTEERESFPFVSESDNLYFSSDGHMGLGGLDVFVVSLNGNGQFKTVTNLKAPINSSQDDFGFIIDESQKTGYFSSNREGNEGSVSDDIYAFNENCNAIIKGIITDEKTGKPLEGSLVTLLDENNKVVSQKTVQSNGAYSFEGIADCGTQYAVRASNNEMDYEPKEKTLITPVGVMTTQVDLALAPPDCPVNDLGCRLDLQPIYFDFDKHNIRPDAEVELAKILQAMKEYPQLVIHIESHTDSRGDDNYNRQLSDRRAKSTMEWLVKKGVDRNRLSAKGYGESQLVNKCSNGTNCSEQDHQFNRRSMFLIKN</sequence>
<dbReference type="Proteomes" id="UP000184031">
    <property type="component" value="Unassembled WGS sequence"/>
</dbReference>
<evidence type="ECO:0000259" key="6">
    <source>
        <dbReference type="PROSITE" id="PS51123"/>
    </source>
</evidence>
<evidence type="ECO:0000313" key="9">
    <source>
        <dbReference type="Proteomes" id="UP000184031"/>
    </source>
</evidence>
<evidence type="ECO:0000313" key="10">
    <source>
        <dbReference type="Proteomes" id="UP000198940"/>
    </source>
</evidence>
<evidence type="ECO:0000256" key="2">
    <source>
        <dbReference type="ARBA" id="ARBA00023136"/>
    </source>
</evidence>
<keyword evidence="4" id="KW-0802">TPR repeat</keyword>
<dbReference type="GO" id="GO:0009279">
    <property type="term" value="C:cell outer membrane"/>
    <property type="evidence" value="ECO:0007669"/>
    <property type="project" value="UniProtKB-SubCell"/>
</dbReference>
<evidence type="ECO:0000313" key="8">
    <source>
        <dbReference type="EMBL" id="SHK79670.1"/>
    </source>
</evidence>
<evidence type="ECO:0000256" key="3">
    <source>
        <dbReference type="ARBA" id="ARBA00023237"/>
    </source>
</evidence>
<dbReference type="Proteomes" id="UP000198940">
    <property type="component" value="Unassembled WGS sequence"/>
</dbReference>
<dbReference type="InterPro" id="IPR011659">
    <property type="entry name" value="WD40"/>
</dbReference>
<dbReference type="SUPFAM" id="SSF82171">
    <property type="entry name" value="DPP6 N-terminal domain-like"/>
    <property type="match status" value="1"/>
</dbReference>
<comment type="subcellular location">
    <subcellularLocation>
        <location evidence="1">Cell outer membrane</location>
    </subcellularLocation>
</comment>
<dbReference type="PRINTS" id="PR01021">
    <property type="entry name" value="OMPADOMAIN"/>
</dbReference>
<proteinExistence type="predicted"/>
<dbReference type="InterPro" id="IPR050330">
    <property type="entry name" value="Bact_OuterMem_StrucFunc"/>
</dbReference>
<organism evidence="8 9">
    <name type="scientific">Flagellimonas taeanensis</name>
    <dbReference type="NCBI Taxonomy" id="1005926"/>
    <lineage>
        <taxon>Bacteria</taxon>
        <taxon>Pseudomonadati</taxon>
        <taxon>Bacteroidota</taxon>
        <taxon>Flavobacteriia</taxon>
        <taxon>Flavobacteriales</taxon>
        <taxon>Flavobacteriaceae</taxon>
        <taxon>Flagellimonas</taxon>
    </lineage>
</organism>
<dbReference type="SUPFAM" id="SSF48452">
    <property type="entry name" value="TPR-like"/>
    <property type="match status" value="1"/>
</dbReference>
<feature type="domain" description="OmpA-like" evidence="6">
    <location>
        <begin position="526"/>
        <end position="646"/>
    </location>
</feature>
<feature type="repeat" description="TPR" evidence="4">
    <location>
        <begin position="57"/>
        <end position="90"/>
    </location>
</feature>